<dbReference type="EMBL" id="VOHK01000006">
    <property type="protein sequence ID" value="TWT18709.1"/>
    <property type="molecule type" value="Genomic_DNA"/>
</dbReference>
<evidence type="ECO:0000259" key="4">
    <source>
        <dbReference type="PROSITE" id="PS50949"/>
    </source>
</evidence>
<sequence>MDDKKKTAQPTKMQSELAARIIDHVRRNGLVEGDQITEVALAKEFKVSRTPVHGALQFLCEYGVFEPLTKAGYVLRKSGQQLDKIFIKIPETEEDRLYMKLSSDRAANRLPEHFSETDLMRRYRVTRGFLSRVLQSMSEHGLVERGLGMKWSFTPTLNSAKANEESYRFRMVIEPHSVLESTFRLDDERVARSRQAHASILTNPRISSAEWFEINAEFHEMIAAFSGNRFMLQAIQQHNRLRRVLEYHWIYSRERAQRVCDEHMAILDALERHDQIGASYLLRQHLERASGVKPAFGENSE</sequence>
<proteinExistence type="predicted"/>
<keyword evidence="3" id="KW-0804">Transcription</keyword>
<dbReference type="Proteomes" id="UP000319980">
    <property type="component" value="Unassembled WGS sequence"/>
</dbReference>
<dbReference type="Pfam" id="PF00392">
    <property type="entry name" value="GntR"/>
    <property type="match status" value="1"/>
</dbReference>
<dbReference type="SMART" id="SM00345">
    <property type="entry name" value="HTH_GNTR"/>
    <property type="match status" value="1"/>
</dbReference>
<reference evidence="5 6" key="1">
    <citation type="journal article" date="2008" name="Int. J. Syst. Evol. Microbiol.">
        <title>Luteimonas marina sp. nov., isolated from seawater.</title>
        <authorList>
            <person name="Baik K.S."/>
            <person name="Park S.C."/>
            <person name="Kim M.S."/>
            <person name="Kim E.M."/>
            <person name="Park C."/>
            <person name="Chun J."/>
            <person name="Seong C.N."/>
        </authorList>
    </citation>
    <scope>NUCLEOTIDE SEQUENCE [LARGE SCALE GENOMIC DNA]</scope>
    <source>
        <strain evidence="5 6">FR1330</strain>
    </source>
</reference>
<dbReference type="PANTHER" id="PTHR43537">
    <property type="entry name" value="TRANSCRIPTIONAL REGULATOR, GNTR FAMILY"/>
    <property type="match status" value="1"/>
</dbReference>
<dbReference type="SUPFAM" id="SSF48008">
    <property type="entry name" value="GntR ligand-binding domain-like"/>
    <property type="match status" value="1"/>
</dbReference>
<gene>
    <name evidence="5" type="ORF">FQY83_15180</name>
</gene>
<dbReference type="AlphaFoldDB" id="A0A5C5TYW7"/>
<keyword evidence="1" id="KW-0805">Transcription regulation</keyword>
<keyword evidence="2" id="KW-0238">DNA-binding</keyword>
<dbReference type="GO" id="GO:0003677">
    <property type="term" value="F:DNA binding"/>
    <property type="evidence" value="ECO:0007669"/>
    <property type="project" value="UniProtKB-KW"/>
</dbReference>
<dbReference type="GO" id="GO:0003700">
    <property type="term" value="F:DNA-binding transcription factor activity"/>
    <property type="evidence" value="ECO:0007669"/>
    <property type="project" value="InterPro"/>
</dbReference>
<evidence type="ECO:0000313" key="6">
    <source>
        <dbReference type="Proteomes" id="UP000319980"/>
    </source>
</evidence>
<evidence type="ECO:0000256" key="3">
    <source>
        <dbReference type="ARBA" id="ARBA00023163"/>
    </source>
</evidence>
<dbReference type="SUPFAM" id="SSF46785">
    <property type="entry name" value="Winged helix' DNA-binding domain"/>
    <property type="match status" value="1"/>
</dbReference>
<dbReference type="Gene3D" id="1.20.120.530">
    <property type="entry name" value="GntR ligand-binding domain-like"/>
    <property type="match status" value="1"/>
</dbReference>
<feature type="domain" description="HTH gntR-type" evidence="4">
    <location>
        <begin position="11"/>
        <end position="78"/>
    </location>
</feature>
<organism evidence="5 6">
    <name type="scientific">Luteimonas marina</name>
    <dbReference type="NCBI Taxonomy" id="488485"/>
    <lineage>
        <taxon>Bacteria</taxon>
        <taxon>Pseudomonadati</taxon>
        <taxon>Pseudomonadota</taxon>
        <taxon>Gammaproteobacteria</taxon>
        <taxon>Lysobacterales</taxon>
        <taxon>Lysobacteraceae</taxon>
        <taxon>Luteimonas</taxon>
    </lineage>
</organism>
<dbReference type="PANTHER" id="PTHR43537:SF5">
    <property type="entry name" value="UXU OPERON TRANSCRIPTIONAL REGULATOR"/>
    <property type="match status" value="1"/>
</dbReference>
<dbReference type="Gene3D" id="1.10.10.10">
    <property type="entry name" value="Winged helix-like DNA-binding domain superfamily/Winged helix DNA-binding domain"/>
    <property type="match status" value="1"/>
</dbReference>
<dbReference type="SMART" id="SM00895">
    <property type="entry name" value="FCD"/>
    <property type="match status" value="1"/>
</dbReference>
<evidence type="ECO:0000256" key="1">
    <source>
        <dbReference type="ARBA" id="ARBA00023015"/>
    </source>
</evidence>
<protein>
    <submittedName>
        <fullName evidence="5">GntR family transcriptional regulator</fullName>
    </submittedName>
</protein>
<dbReference type="Pfam" id="PF07729">
    <property type="entry name" value="FCD"/>
    <property type="match status" value="1"/>
</dbReference>
<dbReference type="InterPro" id="IPR008920">
    <property type="entry name" value="TF_FadR/GntR_C"/>
</dbReference>
<accession>A0A5C5TYW7</accession>
<evidence type="ECO:0000256" key="2">
    <source>
        <dbReference type="ARBA" id="ARBA00023125"/>
    </source>
</evidence>
<dbReference type="RefSeq" id="WP_146388812.1">
    <property type="nucleotide sequence ID" value="NZ_VOHK01000006.1"/>
</dbReference>
<dbReference type="InterPro" id="IPR036388">
    <property type="entry name" value="WH-like_DNA-bd_sf"/>
</dbReference>
<dbReference type="InterPro" id="IPR011711">
    <property type="entry name" value="GntR_C"/>
</dbReference>
<name>A0A5C5TYW7_9GAMM</name>
<evidence type="ECO:0000313" key="5">
    <source>
        <dbReference type="EMBL" id="TWT18709.1"/>
    </source>
</evidence>
<dbReference type="OrthoDB" id="7005926at2"/>
<keyword evidence="6" id="KW-1185">Reference proteome</keyword>
<dbReference type="InterPro" id="IPR036390">
    <property type="entry name" value="WH_DNA-bd_sf"/>
</dbReference>
<dbReference type="InterPro" id="IPR000524">
    <property type="entry name" value="Tscrpt_reg_HTH_GntR"/>
</dbReference>
<comment type="caution">
    <text evidence="5">The sequence shown here is derived from an EMBL/GenBank/DDBJ whole genome shotgun (WGS) entry which is preliminary data.</text>
</comment>
<dbReference type="PROSITE" id="PS50949">
    <property type="entry name" value="HTH_GNTR"/>
    <property type="match status" value="1"/>
</dbReference>